<dbReference type="KEGG" id="aad:TC41_2436"/>
<organism evidence="1 2">
    <name type="scientific">Alicyclobacillus acidocaldarius (strain Tc-4-1)</name>
    <name type="common">Bacillus acidocaldarius</name>
    <dbReference type="NCBI Taxonomy" id="1048834"/>
    <lineage>
        <taxon>Bacteria</taxon>
        <taxon>Bacillati</taxon>
        <taxon>Bacillota</taxon>
        <taxon>Bacilli</taxon>
        <taxon>Bacillales</taxon>
        <taxon>Alicyclobacillaceae</taxon>
        <taxon>Alicyclobacillus</taxon>
    </lineage>
</organism>
<sequence>MAVNSEDVYGTPAIIDNSVLNEFAALGAVKLLKLVFAPVYMAENMIRDEVRFPNAEAAFDELAPIHIALDTEHGLRCWSEIMTKRKVLSRYDAEVIALAIERSLVCCTSDRAMMKTCDIYQVRRIGTLGVLACAYQHGHVNEGTFRSLVDKLFSLPNARYSESTKQGFKSSFPEIFGE</sequence>
<dbReference type="Proteomes" id="UP000000292">
    <property type="component" value="Chromosome"/>
</dbReference>
<evidence type="ECO:0000313" key="1">
    <source>
        <dbReference type="EMBL" id="AEJ44335.1"/>
    </source>
</evidence>
<dbReference type="eggNOG" id="COG2405">
    <property type="taxonomic scope" value="Bacteria"/>
</dbReference>
<accession>F8IGY1</accession>
<dbReference type="InterPro" id="IPR021799">
    <property type="entry name" value="PIN-like_prokaryotic"/>
</dbReference>
<dbReference type="EMBL" id="CP002902">
    <property type="protein sequence ID" value="AEJ44335.1"/>
    <property type="molecule type" value="Genomic_DNA"/>
</dbReference>
<dbReference type="PATRIC" id="fig|1048834.4.peg.2306"/>
<reference evidence="1 2" key="1">
    <citation type="journal article" date="2011" name="J. Bacteriol.">
        <title>Complete Genome Sequence of Alicyclobacillus acidocaldarius Strain Tc-4-1.</title>
        <authorList>
            <person name="Chen Y."/>
            <person name="He Y."/>
            <person name="Zhang B."/>
            <person name="Yang J."/>
            <person name="Li W."/>
            <person name="Dong Z."/>
            <person name="Hu S."/>
        </authorList>
    </citation>
    <scope>NUCLEOTIDE SEQUENCE [LARGE SCALE GENOMIC DNA]</scope>
    <source>
        <strain evidence="1 2">Tc-4-1</strain>
    </source>
</reference>
<dbReference type="Pfam" id="PF11848">
    <property type="entry name" value="DUF3368"/>
    <property type="match status" value="1"/>
</dbReference>
<reference evidence="2" key="2">
    <citation type="submission" date="2011-06" db="EMBL/GenBank/DDBJ databases">
        <title>The complete genome sequence of Alicyclobacillus acidocaldarius sp. Tc-4-1.</title>
        <authorList>
            <person name="Chen Y."/>
            <person name="He Y."/>
            <person name="Dong Z."/>
            <person name="Hu S."/>
        </authorList>
    </citation>
    <scope>NUCLEOTIDE SEQUENCE [LARGE SCALE GENOMIC DNA]</scope>
    <source>
        <strain evidence="2">Tc-4-1</strain>
    </source>
</reference>
<evidence type="ECO:0000313" key="2">
    <source>
        <dbReference type="Proteomes" id="UP000000292"/>
    </source>
</evidence>
<dbReference type="HOGENOM" id="CLU_1508539_0_0_9"/>
<dbReference type="AlphaFoldDB" id="F8IGY1"/>
<gene>
    <name evidence="1" type="ordered locus">TC41_2436</name>
</gene>
<proteinExistence type="predicted"/>
<name>F8IGY1_ALIAT</name>
<protein>
    <recommendedName>
        <fullName evidence="3">PIN domain-containing protein</fullName>
    </recommendedName>
</protein>
<evidence type="ECO:0008006" key="3">
    <source>
        <dbReference type="Google" id="ProtNLM"/>
    </source>
</evidence>